<dbReference type="GO" id="GO:0006325">
    <property type="term" value="P:chromatin organization"/>
    <property type="evidence" value="ECO:0007669"/>
    <property type="project" value="TreeGrafter"/>
</dbReference>
<evidence type="ECO:0000313" key="4">
    <source>
        <dbReference type="Proteomes" id="UP000694545"/>
    </source>
</evidence>
<dbReference type="Ensembl" id="ENSVKKT00000010581.1">
    <property type="protein sequence ID" value="ENSVKKP00000010329.1"/>
    <property type="gene ID" value="ENSVKKG00000007262.1"/>
</dbReference>
<evidence type="ECO:0000256" key="1">
    <source>
        <dbReference type="SAM" id="MobiDB-lite"/>
    </source>
</evidence>
<reference evidence="3" key="1">
    <citation type="submission" date="2025-08" db="UniProtKB">
        <authorList>
            <consortium name="Ensembl"/>
        </authorList>
    </citation>
    <scope>IDENTIFICATION</scope>
</reference>
<evidence type="ECO:0000313" key="3">
    <source>
        <dbReference type="Ensembl" id="ENSVKKP00000010329.1"/>
    </source>
</evidence>
<keyword evidence="4" id="KW-1185">Reference proteome</keyword>
<dbReference type="InterPro" id="IPR040031">
    <property type="entry name" value="Codanin-1"/>
</dbReference>
<dbReference type="InterPro" id="IPR028171">
    <property type="entry name" value="Codanin-1_C"/>
</dbReference>
<evidence type="ECO:0000259" key="2">
    <source>
        <dbReference type="Pfam" id="PF15296"/>
    </source>
</evidence>
<dbReference type="PANTHER" id="PTHR28678">
    <property type="entry name" value="CODANIN-1"/>
    <property type="match status" value="1"/>
</dbReference>
<dbReference type="OMA" id="CVVKDAQ"/>
<organism evidence="3 4">
    <name type="scientific">Varanus komodoensis</name>
    <name type="common">Komodo dragon</name>
    <dbReference type="NCBI Taxonomy" id="61221"/>
    <lineage>
        <taxon>Eukaryota</taxon>
        <taxon>Metazoa</taxon>
        <taxon>Chordata</taxon>
        <taxon>Craniata</taxon>
        <taxon>Vertebrata</taxon>
        <taxon>Euteleostomi</taxon>
        <taxon>Lepidosauria</taxon>
        <taxon>Squamata</taxon>
        <taxon>Bifurcata</taxon>
        <taxon>Unidentata</taxon>
        <taxon>Episquamata</taxon>
        <taxon>Toxicofera</taxon>
        <taxon>Anguimorpha</taxon>
        <taxon>Paleoanguimorpha</taxon>
        <taxon>Varanoidea</taxon>
        <taxon>Varanidae</taxon>
        <taxon>Varanus</taxon>
    </lineage>
</organism>
<dbReference type="Pfam" id="PF15296">
    <property type="entry name" value="Codanin-1_C"/>
    <property type="match status" value="1"/>
</dbReference>
<dbReference type="PANTHER" id="PTHR28678:SF1">
    <property type="entry name" value="CODANIN-1"/>
    <property type="match status" value="1"/>
</dbReference>
<feature type="region of interest" description="Disordered" evidence="1">
    <location>
        <begin position="56"/>
        <end position="145"/>
    </location>
</feature>
<name>A0A8D2J8W9_VARKO</name>
<protein>
    <recommendedName>
        <fullName evidence="2">Codanin-1 C-terminal domain-containing protein</fullName>
    </recommendedName>
</protein>
<proteinExistence type="predicted"/>
<accession>A0A8D2J8W9</accession>
<reference evidence="3" key="2">
    <citation type="submission" date="2025-09" db="UniProtKB">
        <authorList>
            <consortium name="Ensembl"/>
        </authorList>
    </citation>
    <scope>IDENTIFICATION</scope>
</reference>
<dbReference type="AlphaFoldDB" id="A0A8D2J8W9"/>
<feature type="region of interest" description="Disordered" evidence="1">
    <location>
        <begin position="190"/>
        <end position="221"/>
    </location>
</feature>
<sequence length="1217" mass="135920">RFSSKQSSALNLLQNDFVPFLLNYLRDQTSRILTNGPSTPAKTPNSQLLGNSAAYRNQRSGSERSSHNKARSSSSRGLFLVAAPVRRGRRKGNSSATGSGRLVAQDLGRSLNEEGKHDSSSLGSSRQRKLSPVPTSSPPDQLNLNDFEEFPPMSTAGMITKIKPSRRINPTPVSTERLLSKPKMCFTSTPVGQSQSFQFQSGRSPEGLAASPEVNQTSLPGSLQEEREMLRKERSKMLHCPSSPTGLSLDSSMSIRSNVGWNGNQLVTSADIAKTSYRKQLEQLAQIYSFCIAENLVPNIFLEFFFVLQLLTARGTSFAEDQDSDLDLSEEYGGQNVHNCVYFAVQVLDYQFEIVSHLEKGTLKLLAENDRIASFSPDLHERLMKACENSTAKVSLLLPSCVQSVSFQPETDNRSNFSSDKAFHVFKKQRDIFYELLREWEDNCEKTGWDFEKCLGERIRVMMAHLSAACNYSHFARLFQKQLLQMCKGPVGGGTSWGETPDQDVLNMLGSDNLSRLKRLQERFFVPQSIRGPCPPPSFPGCQQFFRDFILSARSYQFNQHLMDSLCLQILELDGLSLVEHEPSDGDAMDEQDEKKRFAAALMSLRLLAKFFGFLVFLPYCTSEPATGDLLESAVMLRNQTHPVLDILKLLKQSIQKRRTVLTVPWAVEFLSLMDYIAPFLDYYEKIFALLLQLYRCLLLSGDKEMCFLNKLLILAVLGWLFQVPTVPEHLFFAGKVRSEELRAHPGTTDSVPLVDQQLLYTCCPYLGELRKLLSSFVLGSGIKNGGYVRKITPTAAEALAQKPSITQQKLQAELEHAFFHNQSPSLRKTVEFVAERIGSNCVKHIKATLVAELVKKAEVILQENMKIEEVNHDKLLDEVCSQLYEEGTQALIQGKEFCRKKSPEAVKILLPEETSAAVLSCAANIAVGLATEKACAWLSTNITALIRREVKATFSRMLKAQVHTLPGTTEDIQRRKSCPADCQHQAAFPSQIISEIKDLLCIAVGPRDSDEEIQYVDLESLLGRLSQTLQCRKFMCPASEQQLAKCTVELVSLLVSDRVPIQGLSFQAQKEEQQLAKNNLISHLLKSLLSIWKEDFQAPVPLHLIFSRKNTVVKASSLLGAPDTPPFLLQWDLFLFTLHGLVEHGLMTDMEIQNCLHGLQESPWPSVELACTLPHAFCLPVEEILKGARGNSLSESGVEVILDSFHAGSLHPALFS</sequence>
<feature type="compositionally biased region" description="Low complexity" evidence="1">
    <location>
        <begin position="192"/>
        <end position="204"/>
    </location>
</feature>
<dbReference type="Proteomes" id="UP000694545">
    <property type="component" value="Unplaced"/>
</dbReference>
<dbReference type="GO" id="GO:0005634">
    <property type="term" value="C:nucleus"/>
    <property type="evidence" value="ECO:0007669"/>
    <property type="project" value="TreeGrafter"/>
</dbReference>
<feature type="domain" description="Codanin-1 C-terminal" evidence="2">
    <location>
        <begin position="750"/>
        <end position="864"/>
    </location>
</feature>